<evidence type="ECO:0000313" key="1">
    <source>
        <dbReference type="EMBL" id="KAK4133466.1"/>
    </source>
</evidence>
<proteinExistence type="predicted"/>
<dbReference type="AlphaFoldDB" id="A0AAN6UIV8"/>
<organism evidence="1 2">
    <name type="scientific">Trichocladium antarcticum</name>
    <dbReference type="NCBI Taxonomy" id="1450529"/>
    <lineage>
        <taxon>Eukaryota</taxon>
        <taxon>Fungi</taxon>
        <taxon>Dikarya</taxon>
        <taxon>Ascomycota</taxon>
        <taxon>Pezizomycotina</taxon>
        <taxon>Sordariomycetes</taxon>
        <taxon>Sordariomycetidae</taxon>
        <taxon>Sordariales</taxon>
        <taxon>Chaetomiaceae</taxon>
        <taxon>Trichocladium</taxon>
    </lineage>
</organism>
<comment type="caution">
    <text evidence="1">The sequence shown here is derived from an EMBL/GenBank/DDBJ whole genome shotgun (WGS) entry which is preliminary data.</text>
</comment>
<reference evidence="1" key="2">
    <citation type="submission" date="2023-05" db="EMBL/GenBank/DDBJ databases">
        <authorList>
            <consortium name="Lawrence Berkeley National Laboratory"/>
            <person name="Steindorff A."/>
            <person name="Hensen N."/>
            <person name="Bonometti L."/>
            <person name="Westerberg I."/>
            <person name="Brannstrom I.O."/>
            <person name="Guillou S."/>
            <person name="Cros-Aarteil S."/>
            <person name="Calhoun S."/>
            <person name="Haridas S."/>
            <person name="Kuo A."/>
            <person name="Mondo S."/>
            <person name="Pangilinan J."/>
            <person name="Riley R."/>
            <person name="Labutti K."/>
            <person name="Andreopoulos B."/>
            <person name="Lipzen A."/>
            <person name="Chen C."/>
            <person name="Yanf M."/>
            <person name="Daum C."/>
            <person name="Ng V."/>
            <person name="Clum A."/>
            <person name="Ohm R."/>
            <person name="Martin F."/>
            <person name="Silar P."/>
            <person name="Natvig D."/>
            <person name="Lalanne C."/>
            <person name="Gautier V."/>
            <person name="Ament-Velasquez S.L."/>
            <person name="Kruys A."/>
            <person name="Hutchinson M.I."/>
            <person name="Powell A.J."/>
            <person name="Barry K."/>
            <person name="Miller A.N."/>
            <person name="Grigoriev I.V."/>
            <person name="Debuchy R."/>
            <person name="Gladieux P."/>
            <person name="Thoren M.H."/>
            <person name="Johannesson H."/>
        </authorList>
    </citation>
    <scope>NUCLEOTIDE SEQUENCE</scope>
    <source>
        <strain evidence="1">CBS 123565</strain>
    </source>
</reference>
<keyword evidence="2" id="KW-1185">Reference proteome</keyword>
<protein>
    <submittedName>
        <fullName evidence="1">Uncharacterized protein</fullName>
    </submittedName>
</protein>
<name>A0AAN6UIV8_9PEZI</name>
<sequence>MSVLKDHFNRVEMETALHWLDQSVGQSELLADMIPIHMVSYGGFLSVCLFGNRISTKDIDVLLPPNVRNSRAHRDELTRLVQRVARELGYMQDWINDDLRLFVPLEQRQRLLEDSIEQGTVAFEGHNLVIWAGVWEFGLESKLHQIYSNQGRSSLALTKLRNDVSDAVDLVHRMRGNSVHPLDKSWVKGLRRFGPNPPFEEAIDKVAQAYITRYGTQGIVELLWDEAKGKYMYQDLAGEWVLYE</sequence>
<dbReference type="EMBL" id="MU853412">
    <property type="protein sequence ID" value="KAK4133466.1"/>
    <property type="molecule type" value="Genomic_DNA"/>
</dbReference>
<dbReference type="Proteomes" id="UP001304895">
    <property type="component" value="Unassembled WGS sequence"/>
</dbReference>
<evidence type="ECO:0000313" key="2">
    <source>
        <dbReference type="Proteomes" id="UP001304895"/>
    </source>
</evidence>
<accession>A0AAN6UIV8</accession>
<gene>
    <name evidence="1" type="ORF">BT67DRAFT_423532</name>
</gene>
<reference evidence="1" key="1">
    <citation type="journal article" date="2023" name="Mol. Phylogenet. Evol.">
        <title>Genome-scale phylogeny and comparative genomics of the fungal order Sordariales.</title>
        <authorList>
            <person name="Hensen N."/>
            <person name="Bonometti L."/>
            <person name="Westerberg I."/>
            <person name="Brannstrom I.O."/>
            <person name="Guillou S."/>
            <person name="Cros-Aarteil S."/>
            <person name="Calhoun S."/>
            <person name="Haridas S."/>
            <person name="Kuo A."/>
            <person name="Mondo S."/>
            <person name="Pangilinan J."/>
            <person name="Riley R."/>
            <person name="LaButti K."/>
            <person name="Andreopoulos B."/>
            <person name="Lipzen A."/>
            <person name="Chen C."/>
            <person name="Yan M."/>
            <person name="Daum C."/>
            <person name="Ng V."/>
            <person name="Clum A."/>
            <person name="Steindorff A."/>
            <person name="Ohm R.A."/>
            <person name="Martin F."/>
            <person name="Silar P."/>
            <person name="Natvig D.O."/>
            <person name="Lalanne C."/>
            <person name="Gautier V."/>
            <person name="Ament-Velasquez S.L."/>
            <person name="Kruys A."/>
            <person name="Hutchinson M.I."/>
            <person name="Powell A.J."/>
            <person name="Barry K."/>
            <person name="Miller A.N."/>
            <person name="Grigoriev I.V."/>
            <person name="Debuchy R."/>
            <person name="Gladieux P."/>
            <person name="Hiltunen Thoren M."/>
            <person name="Johannesson H."/>
        </authorList>
    </citation>
    <scope>NUCLEOTIDE SEQUENCE</scope>
    <source>
        <strain evidence="1">CBS 123565</strain>
    </source>
</reference>